<evidence type="ECO:0000313" key="2">
    <source>
        <dbReference type="EMBL" id="OEL11267.1"/>
    </source>
</evidence>
<dbReference type="InterPro" id="IPR005901">
    <property type="entry name" value="GLPGLI"/>
</dbReference>
<accession>A0A1E5UEP7</accession>
<dbReference type="Pfam" id="PF09697">
    <property type="entry name" value="Porph_ging"/>
    <property type="match status" value="1"/>
</dbReference>
<dbReference type="KEGG" id="cnr:EB819_03970"/>
<dbReference type="STRING" id="237258.SAMN04489756_10127"/>
<feature type="signal peptide" evidence="1">
    <location>
        <begin position="1"/>
        <end position="19"/>
    </location>
</feature>
<dbReference type="Proteomes" id="UP000095601">
    <property type="component" value="Unassembled WGS sequence"/>
</dbReference>
<feature type="chain" id="PRO_5009186880" evidence="1">
    <location>
        <begin position="20"/>
        <end position="286"/>
    </location>
</feature>
<reference evidence="2 3" key="1">
    <citation type="submission" date="2016-09" db="EMBL/GenBank/DDBJ databases">
        <authorList>
            <person name="Capua I."/>
            <person name="De Benedictis P."/>
            <person name="Joannis T."/>
            <person name="Lombin L.H."/>
            <person name="Cattoli G."/>
        </authorList>
    </citation>
    <scope>NUCLEOTIDE SEQUENCE [LARGE SCALE GENOMIC DNA]</scope>
    <source>
        <strain evidence="2 3">NRS-1</strain>
    </source>
</reference>
<organism evidence="2 3">
    <name type="scientific">Cloacibacterium normanense</name>
    <dbReference type="NCBI Taxonomy" id="237258"/>
    <lineage>
        <taxon>Bacteria</taxon>
        <taxon>Pseudomonadati</taxon>
        <taxon>Bacteroidota</taxon>
        <taxon>Flavobacteriia</taxon>
        <taxon>Flavobacteriales</taxon>
        <taxon>Weeksellaceae</taxon>
    </lineage>
</organism>
<keyword evidence="1" id="KW-0732">Signal</keyword>
<gene>
    <name evidence="2" type="ORF">BHF72_2137</name>
</gene>
<dbReference type="PATRIC" id="fig|237258.4.peg.2298"/>
<evidence type="ECO:0000256" key="1">
    <source>
        <dbReference type="SAM" id="SignalP"/>
    </source>
</evidence>
<protein>
    <submittedName>
        <fullName evidence="2">GLPGLI family protein</fullName>
    </submittedName>
</protein>
<proteinExistence type="predicted"/>
<evidence type="ECO:0000313" key="3">
    <source>
        <dbReference type="Proteomes" id="UP000095601"/>
    </source>
</evidence>
<dbReference type="NCBIfam" id="TIGR01200">
    <property type="entry name" value="GLPGLI"/>
    <property type="match status" value="1"/>
</dbReference>
<dbReference type="EMBL" id="MKGI01000043">
    <property type="protein sequence ID" value="OEL11267.1"/>
    <property type="molecule type" value="Genomic_DNA"/>
</dbReference>
<dbReference type="OrthoDB" id="1440774at2"/>
<comment type="caution">
    <text evidence="2">The sequence shown here is derived from an EMBL/GenBank/DDBJ whole genome shotgun (WGS) entry which is preliminary data.</text>
</comment>
<name>A0A1E5UEP7_9FLAO</name>
<keyword evidence="3" id="KW-1185">Reference proteome</keyword>
<dbReference type="AlphaFoldDB" id="A0A1E5UEP7"/>
<dbReference type="RefSeq" id="WP_069798230.1">
    <property type="nucleotide sequence ID" value="NZ_CP034157.1"/>
</dbReference>
<sequence>MKKLLFTFLLISAFFSAQNRFIYDYKFVTDSTNKADLKSELMYLDISEKGSKFYSREVYVSDSIMTAAFEKQIKATGSMNVDMKAMSMRKGSVRYKIHKNYPSFETYSLTRSGMDAYKVWDKRKIQWKILPEKQKIGEFEAQKAVTEFAGRKWTAWFTEELPFQDGPYKFRGLPGLIVKLEDATQSHVFELKAVGKYKEEIQKVSEFVGNDKYIEVNQEQYKKIFLEDRNDPAKSMKMAMANGAVLQFRDQSGNEISASEMIKRREQQVKENNKRDNNLLELDLLQ</sequence>